<evidence type="ECO:0000256" key="1">
    <source>
        <dbReference type="ARBA" id="ARBA00004275"/>
    </source>
</evidence>
<evidence type="ECO:0000256" key="7">
    <source>
        <dbReference type="ARBA" id="ARBA00023140"/>
    </source>
</evidence>
<evidence type="ECO:0000259" key="10">
    <source>
        <dbReference type="Pfam" id="PF01575"/>
    </source>
</evidence>
<feature type="region of interest" description="Disordered" evidence="9">
    <location>
        <begin position="489"/>
        <end position="508"/>
    </location>
</feature>
<keyword evidence="5" id="KW-0560">Oxidoreductase</keyword>
<dbReference type="PANTHER" id="PTHR45024">
    <property type="entry name" value="DEHYDROGENASES, SHORT CHAIN"/>
    <property type="match status" value="1"/>
</dbReference>
<evidence type="ECO:0000313" key="12">
    <source>
        <dbReference type="EMBL" id="KAJ4433546.1"/>
    </source>
</evidence>
<dbReference type="InterPro" id="IPR029069">
    <property type="entry name" value="HotDog_dom_sf"/>
</dbReference>
<keyword evidence="6" id="KW-0443">Lipid metabolism</keyword>
<dbReference type="Pfam" id="PF00106">
    <property type="entry name" value="adh_short"/>
    <property type="match status" value="1"/>
</dbReference>
<dbReference type="InterPro" id="IPR002347">
    <property type="entry name" value="SDR_fam"/>
</dbReference>
<comment type="pathway">
    <text evidence="2">Lipid metabolism; fatty acid beta-oxidation.</text>
</comment>
<dbReference type="PRINTS" id="PR00081">
    <property type="entry name" value="GDHRDH"/>
</dbReference>
<dbReference type="InterPro" id="IPR002539">
    <property type="entry name" value="MaoC-like_dom"/>
</dbReference>
<dbReference type="Pfam" id="PF22622">
    <property type="entry name" value="MFE-2_hydrat-2_N"/>
    <property type="match status" value="1"/>
</dbReference>
<dbReference type="Proteomes" id="UP001148838">
    <property type="component" value="Unassembled WGS sequence"/>
</dbReference>
<dbReference type="SUPFAM" id="SSF54637">
    <property type="entry name" value="Thioesterase/thiol ester dehydrase-isomerase"/>
    <property type="match status" value="2"/>
</dbReference>
<proteinExistence type="inferred from homology"/>
<evidence type="ECO:0000256" key="3">
    <source>
        <dbReference type="ARBA" id="ARBA00006484"/>
    </source>
</evidence>
<evidence type="ECO:0000256" key="4">
    <source>
        <dbReference type="ARBA" id="ARBA00022832"/>
    </source>
</evidence>
<evidence type="ECO:0000256" key="9">
    <source>
        <dbReference type="SAM" id="MobiDB-lite"/>
    </source>
</evidence>
<organism evidence="12 13">
    <name type="scientific">Periplaneta americana</name>
    <name type="common">American cockroach</name>
    <name type="synonym">Blatta americana</name>
    <dbReference type="NCBI Taxonomy" id="6978"/>
    <lineage>
        <taxon>Eukaryota</taxon>
        <taxon>Metazoa</taxon>
        <taxon>Ecdysozoa</taxon>
        <taxon>Arthropoda</taxon>
        <taxon>Hexapoda</taxon>
        <taxon>Insecta</taxon>
        <taxon>Pterygota</taxon>
        <taxon>Neoptera</taxon>
        <taxon>Polyneoptera</taxon>
        <taxon>Dictyoptera</taxon>
        <taxon>Blattodea</taxon>
        <taxon>Blattoidea</taxon>
        <taxon>Blattidae</taxon>
        <taxon>Blattinae</taxon>
        <taxon>Periplaneta</taxon>
    </lineage>
</organism>
<dbReference type="CDD" id="cd05353">
    <property type="entry name" value="hydroxyacyl-CoA-like_DH_SDR_c-like"/>
    <property type="match status" value="1"/>
</dbReference>
<evidence type="ECO:0000259" key="11">
    <source>
        <dbReference type="Pfam" id="PF22622"/>
    </source>
</evidence>
<accession>A0ABQ8SI88</accession>
<dbReference type="Gene3D" id="3.40.50.720">
    <property type="entry name" value="NAD(P)-binding Rossmann-like Domain"/>
    <property type="match status" value="2"/>
</dbReference>
<dbReference type="Pfam" id="PF01575">
    <property type="entry name" value="MaoC_dehydratas"/>
    <property type="match status" value="1"/>
</dbReference>
<evidence type="ECO:0000313" key="13">
    <source>
        <dbReference type="Proteomes" id="UP001148838"/>
    </source>
</evidence>
<feature type="domain" description="MaoC-like" evidence="10">
    <location>
        <begin position="498"/>
        <end position="615"/>
    </location>
</feature>
<keyword evidence="8" id="KW-0456">Lyase</keyword>
<dbReference type="InterPro" id="IPR051687">
    <property type="entry name" value="Peroxisomal_Beta-Oxidation"/>
</dbReference>
<sequence>MADLRFDGRVVIVTGAGAGLGRAYALVFGERGASVVVNDLGGGRHGEGKSSKAADAVVEEIRSKGGKAVANYDSVVDGDKIVQTALDTFGRIDVIVNNAGILRDKSFARISNDDWDLIQDVHLKGTFKTTQAAWPHFRKQNYGRVIVTASNSGLYGNFGQANYSAAKMGVVGLNNTIAIEGRKNNIHCNVIVPTAASRLTEDILPPDVFAQLKPELIAPVVVWLCHESCGETGSIIEAAAGWAGKCHLVRSTGSLLRARIDEIVTPEAVRDSWDKVTDMSSAVRMESIGEASGALITAIEETREKSQSSADGKRVDMRPTVGCSALASVANSAVFLLDLAFFSNGVVSKFNYSPRDLILYALGVGSTVANPSDLRFLYEGHEDFSALPTFLVLQGVSTTMETGIVGNLFSGKDFNPAKVLHGEQYLEVLRPMKEEGVLEVHCKVVDMLDKGSGTVVLLDVDTFDESGEQIAHGQMSTFIVGMKGITNKRTSPHNVPTAEPPKRAPDASISQKTLLDQAALYRLSGDRNPIHIDPTMASFGGFKTPILHGLCSLGFSARHVLQQYAGNDPTKFKAIKVRFSKPVLPGETLQTDMWQEGKRIHFQTKVKETGSVVISGAYVDLTEVSAPPPKVCLNTTQNIKTKDIK</sequence>
<feature type="domain" description="Peroxisomal multifunctional enzyme type 2-like N-terminal" evidence="11">
    <location>
        <begin position="350"/>
        <end position="481"/>
    </location>
</feature>
<comment type="caution">
    <text evidence="12">The sequence shown here is derived from an EMBL/GenBank/DDBJ whole genome shotgun (WGS) entry which is preliminary data.</text>
</comment>
<dbReference type="EMBL" id="JAJSOF020000027">
    <property type="protein sequence ID" value="KAJ4433546.1"/>
    <property type="molecule type" value="Genomic_DNA"/>
</dbReference>
<evidence type="ECO:0000256" key="8">
    <source>
        <dbReference type="ARBA" id="ARBA00023239"/>
    </source>
</evidence>
<protein>
    <recommendedName>
        <fullName evidence="14">MaoC-like domain-containing protein</fullName>
    </recommendedName>
</protein>
<dbReference type="InterPro" id="IPR054357">
    <property type="entry name" value="MFE-2_N"/>
</dbReference>
<gene>
    <name evidence="12" type="ORF">ANN_15855</name>
</gene>
<reference evidence="12 13" key="1">
    <citation type="journal article" date="2022" name="Allergy">
        <title>Genome assembly and annotation of Periplaneta americana reveal a comprehensive cockroach allergen profile.</title>
        <authorList>
            <person name="Wang L."/>
            <person name="Xiong Q."/>
            <person name="Saelim N."/>
            <person name="Wang L."/>
            <person name="Nong W."/>
            <person name="Wan A.T."/>
            <person name="Shi M."/>
            <person name="Liu X."/>
            <person name="Cao Q."/>
            <person name="Hui J.H.L."/>
            <person name="Sookrung N."/>
            <person name="Leung T.F."/>
            <person name="Tungtrongchitr A."/>
            <person name="Tsui S.K.W."/>
        </authorList>
    </citation>
    <scope>NUCLEOTIDE SEQUENCE [LARGE SCALE GENOMIC DNA]</scope>
    <source>
        <strain evidence="12">PWHHKU_190912</strain>
    </source>
</reference>
<dbReference type="CDD" id="cd03448">
    <property type="entry name" value="HDE_HSD"/>
    <property type="match status" value="1"/>
</dbReference>
<name>A0ABQ8SI88_PERAM</name>
<evidence type="ECO:0008006" key="14">
    <source>
        <dbReference type="Google" id="ProtNLM"/>
    </source>
</evidence>
<evidence type="ECO:0000256" key="2">
    <source>
        <dbReference type="ARBA" id="ARBA00005005"/>
    </source>
</evidence>
<evidence type="ECO:0000256" key="5">
    <source>
        <dbReference type="ARBA" id="ARBA00023002"/>
    </source>
</evidence>
<dbReference type="SUPFAM" id="SSF51735">
    <property type="entry name" value="NAD(P)-binding Rossmann-fold domains"/>
    <property type="match status" value="1"/>
</dbReference>
<keyword evidence="13" id="KW-1185">Reference proteome</keyword>
<comment type="subcellular location">
    <subcellularLocation>
        <location evidence="1">Peroxisome</location>
    </subcellularLocation>
</comment>
<evidence type="ECO:0000256" key="6">
    <source>
        <dbReference type="ARBA" id="ARBA00023098"/>
    </source>
</evidence>
<keyword evidence="4" id="KW-0276">Fatty acid metabolism</keyword>
<dbReference type="InterPro" id="IPR036291">
    <property type="entry name" value="NAD(P)-bd_dom_sf"/>
</dbReference>
<dbReference type="Gene3D" id="3.10.129.10">
    <property type="entry name" value="Hotdog Thioesterase"/>
    <property type="match status" value="1"/>
</dbReference>
<dbReference type="InterPro" id="IPR020904">
    <property type="entry name" value="Sc_DH/Rdtase_CS"/>
</dbReference>
<dbReference type="PANTHER" id="PTHR45024:SF2">
    <property type="entry name" value="SCP2 DOMAIN-CONTAINING PROTEIN"/>
    <property type="match status" value="1"/>
</dbReference>
<keyword evidence="7" id="KW-0576">Peroxisome</keyword>
<dbReference type="PROSITE" id="PS00061">
    <property type="entry name" value="ADH_SHORT"/>
    <property type="match status" value="1"/>
</dbReference>
<dbReference type="PRINTS" id="PR00080">
    <property type="entry name" value="SDRFAMILY"/>
</dbReference>
<comment type="similarity">
    <text evidence="3">Belongs to the short-chain dehydrogenases/reductases (SDR) family.</text>
</comment>